<sequence length="882" mass="101314">MGYPANTTMKLYITRDHFIMQTPDLGVSYQLIIERSSGKCYCTENFNPIENGAKRGEIYYLDIFLIVGIIPIDTYLYLVLATEANIIDVLKEQNIYEIKRIHMIPVSNSIKETEIQLLEIQNISKLLSSGFYFSYYYDLTRSLDQGKIQGNLHERAEKSFYWNYELYRDFFNQGVDTQWLVPIIQGYVGISTVNFQNETLHLALISRRSCDRTGTRYNCRGLDDDGNVANYVETEQIMIISNCIFSYIQIRGSVPLFWEQTGITAQINVTRSQEMNAIGLKKHAEQMLSRFGNVTMVNLLSNSKNEERHLKDAWEEINSYMLQSFQNKIIYQYYDFHAMCKGNRFSNITGFLYSVLQDFITYYMYYNEIAGQENLKQKGVMRTNCLDCLDRTNVMQSYIGWSILVQQMEQLQVKIPKSLDAVGQDPLSRAFKNLWADNGDNLSMQYTGTGSTISAVTREGRQGFKGMISHGLKSLGRLYNATYEDAARQKGIDSLLRKRGNIGLTKNLEEALKQRENEFIQKIPYRLRAITWNLAGRKIPPDADFANVLCGEIPADILIIVFQEVVKLNPRNVLQESNNQSACDNLKRIIERSLYNTGCGYSLLDDNNLVGIALFIYAKKTLIHGITKLETDAIRVGFGGKMGNKGSVAGRFEFFDSSICVLGCHLESGNEKNDARLFQLSDINNRAFQQECAGKQNKFHINDHDIKFICGDLNFRVQLNNQSVRNTIKEGRFKSLIQHDQLTEALKQKLIPGYQEYEINFPPTYKYDFGTNIYDTSKKQRVPSWCDRVLYNGKDVKPIEYGCVEIRLSDHRPVYGEFEIYVKKINDVVRKAVEEEIYSQIGGGDEEDQVDQVEGGFQVEEKKHQVESPKKTQPEFTDLLSL</sequence>
<proteinExistence type="inferred from homology"/>
<comment type="similarity">
    <text evidence="1">Belongs to the synaptojanin family.</text>
</comment>
<reference evidence="8 9" key="1">
    <citation type="submission" date="2016-11" db="EMBL/GenBank/DDBJ databases">
        <title>The macronuclear genome of Stentor coeruleus: a giant cell with tiny introns.</title>
        <authorList>
            <person name="Slabodnick M."/>
            <person name="Ruby J.G."/>
            <person name="Reiff S.B."/>
            <person name="Swart E.C."/>
            <person name="Gosai S."/>
            <person name="Prabakaran S."/>
            <person name="Witkowska E."/>
            <person name="Larue G.E."/>
            <person name="Fisher S."/>
            <person name="Freeman R.M."/>
            <person name="Gunawardena J."/>
            <person name="Chu W."/>
            <person name="Stover N.A."/>
            <person name="Gregory B.D."/>
            <person name="Nowacki M."/>
            <person name="Derisi J."/>
            <person name="Roy S.W."/>
            <person name="Marshall W.F."/>
            <person name="Sood P."/>
        </authorList>
    </citation>
    <scope>NUCLEOTIDE SEQUENCE [LARGE SCALE GENOMIC DNA]</scope>
    <source>
        <strain evidence="8">WM001</strain>
    </source>
</reference>
<keyword evidence="4" id="KW-0378">Hydrolase</keyword>
<evidence type="ECO:0000256" key="5">
    <source>
        <dbReference type="SAM" id="MobiDB-lite"/>
    </source>
</evidence>
<evidence type="ECO:0000256" key="6">
    <source>
        <dbReference type="SAM" id="Phobius"/>
    </source>
</evidence>
<keyword evidence="6" id="KW-0472">Membrane</keyword>
<dbReference type="EC" id="3.1.3.36" evidence="3"/>
<dbReference type="Gene3D" id="3.60.10.10">
    <property type="entry name" value="Endonuclease/exonuclease/phosphatase"/>
    <property type="match status" value="1"/>
</dbReference>
<dbReference type="PANTHER" id="PTHR11200">
    <property type="entry name" value="INOSITOL 5-PHOSPHATASE"/>
    <property type="match status" value="1"/>
</dbReference>
<keyword evidence="6" id="KW-0812">Transmembrane</keyword>
<dbReference type="InterPro" id="IPR002013">
    <property type="entry name" value="SAC_dom"/>
</dbReference>
<evidence type="ECO:0000313" key="9">
    <source>
        <dbReference type="Proteomes" id="UP000187209"/>
    </source>
</evidence>
<dbReference type="Pfam" id="PF22669">
    <property type="entry name" value="Exo_endo_phos2"/>
    <property type="match status" value="1"/>
</dbReference>
<dbReference type="InterPro" id="IPR046985">
    <property type="entry name" value="IP5"/>
</dbReference>
<feature type="domain" description="SAC" evidence="7">
    <location>
        <begin position="126"/>
        <end position="448"/>
    </location>
</feature>
<dbReference type="Pfam" id="PF02383">
    <property type="entry name" value="Syja_N"/>
    <property type="match status" value="1"/>
</dbReference>
<organism evidence="8 9">
    <name type="scientific">Stentor coeruleus</name>
    <dbReference type="NCBI Taxonomy" id="5963"/>
    <lineage>
        <taxon>Eukaryota</taxon>
        <taxon>Sar</taxon>
        <taxon>Alveolata</taxon>
        <taxon>Ciliophora</taxon>
        <taxon>Postciliodesmatophora</taxon>
        <taxon>Heterotrichea</taxon>
        <taxon>Heterotrichida</taxon>
        <taxon>Stentoridae</taxon>
        <taxon>Stentor</taxon>
    </lineage>
</organism>
<dbReference type="Proteomes" id="UP000187209">
    <property type="component" value="Unassembled WGS sequence"/>
</dbReference>
<dbReference type="InterPro" id="IPR036691">
    <property type="entry name" value="Endo/exonu/phosph_ase_sf"/>
</dbReference>
<dbReference type="InterPro" id="IPR000300">
    <property type="entry name" value="IPPc"/>
</dbReference>
<dbReference type="PANTHER" id="PTHR11200:SF257">
    <property type="entry name" value="PHOSPHOINOSITIDE 5-PHOSPHATASE"/>
    <property type="match status" value="1"/>
</dbReference>
<dbReference type="GO" id="GO:0046856">
    <property type="term" value="P:phosphatidylinositol dephosphorylation"/>
    <property type="evidence" value="ECO:0007669"/>
    <property type="project" value="InterPro"/>
</dbReference>
<protein>
    <recommendedName>
        <fullName evidence="3">phosphoinositide 5-phosphatase</fullName>
        <ecNumber evidence="3">3.1.3.36</ecNumber>
    </recommendedName>
</protein>
<feature type="region of interest" description="Disordered" evidence="5">
    <location>
        <begin position="860"/>
        <end position="882"/>
    </location>
</feature>
<keyword evidence="9" id="KW-1185">Reference proteome</keyword>
<dbReference type="SUPFAM" id="SSF56219">
    <property type="entry name" value="DNase I-like"/>
    <property type="match status" value="1"/>
</dbReference>
<accession>A0A1R2CJ67</accession>
<evidence type="ECO:0000256" key="1">
    <source>
        <dbReference type="ARBA" id="ARBA00008943"/>
    </source>
</evidence>
<dbReference type="PROSITE" id="PS50275">
    <property type="entry name" value="SAC"/>
    <property type="match status" value="1"/>
</dbReference>
<feature type="compositionally biased region" description="Basic and acidic residues" evidence="5">
    <location>
        <begin position="860"/>
        <end position="873"/>
    </location>
</feature>
<evidence type="ECO:0000256" key="3">
    <source>
        <dbReference type="ARBA" id="ARBA00013044"/>
    </source>
</evidence>
<gene>
    <name evidence="8" type="ORF">SteCoe_8915</name>
</gene>
<evidence type="ECO:0000256" key="4">
    <source>
        <dbReference type="ARBA" id="ARBA00022801"/>
    </source>
</evidence>
<comment type="caution">
    <text evidence="8">The sequence shown here is derived from an EMBL/GenBank/DDBJ whole genome shotgun (WGS) entry which is preliminary data.</text>
</comment>
<evidence type="ECO:0000256" key="2">
    <source>
        <dbReference type="ARBA" id="ARBA00009678"/>
    </source>
</evidence>
<dbReference type="AlphaFoldDB" id="A0A1R2CJ67"/>
<keyword evidence="6" id="KW-1133">Transmembrane helix</keyword>
<dbReference type="EMBL" id="MPUH01000136">
    <property type="protein sequence ID" value="OMJ89000.1"/>
    <property type="molecule type" value="Genomic_DNA"/>
</dbReference>
<name>A0A1R2CJ67_9CILI</name>
<feature type="transmembrane region" description="Helical" evidence="6">
    <location>
        <begin position="58"/>
        <end position="80"/>
    </location>
</feature>
<evidence type="ECO:0000313" key="8">
    <source>
        <dbReference type="EMBL" id="OMJ89000.1"/>
    </source>
</evidence>
<comment type="similarity">
    <text evidence="2">In the central section; belongs to the inositol 1,4,5-trisphosphate 5-phosphatase family.</text>
</comment>
<evidence type="ECO:0000259" key="7">
    <source>
        <dbReference type="PROSITE" id="PS50275"/>
    </source>
</evidence>
<dbReference type="SMART" id="SM00128">
    <property type="entry name" value="IPPc"/>
    <property type="match status" value="1"/>
</dbReference>
<dbReference type="GO" id="GO:0004439">
    <property type="term" value="F:phosphatidylinositol-4,5-bisphosphate 5-phosphatase activity"/>
    <property type="evidence" value="ECO:0007669"/>
    <property type="project" value="UniProtKB-EC"/>
</dbReference>
<dbReference type="OrthoDB" id="405996at2759"/>